<dbReference type="SUPFAM" id="SSF47336">
    <property type="entry name" value="ACP-like"/>
    <property type="match status" value="4"/>
</dbReference>
<dbReference type="InterPro" id="IPR000873">
    <property type="entry name" value="AMP-dep_synth/lig_dom"/>
</dbReference>
<dbReference type="PANTHER" id="PTHR45527">
    <property type="entry name" value="NONRIBOSOMAL PEPTIDE SYNTHETASE"/>
    <property type="match status" value="1"/>
</dbReference>
<dbReference type="InterPro" id="IPR009081">
    <property type="entry name" value="PP-bd_ACP"/>
</dbReference>
<dbReference type="SUPFAM" id="SSF56801">
    <property type="entry name" value="Acetyl-CoA synthetase-like"/>
    <property type="match status" value="4"/>
</dbReference>
<dbReference type="FunFam" id="3.40.50.12780:FF:000012">
    <property type="entry name" value="Non-ribosomal peptide synthetase"/>
    <property type="match status" value="2"/>
</dbReference>
<feature type="domain" description="Carrier" evidence="7">
    <location>
        <begin position="1002"/>
        <end position="1077"/>
    </location>
</feature>
<dbReference type="Pfam" id="PF00550">
    <property type="entry name" value="PP-binding"/>
    <property type="match status" value="4"/>
</dbReference>
<reference evidence="9" key="1">
    <citation type="submission" date="2015-09" db="EMBL/GenBank/DDBJ databases">
        <authorList>
            <person name="Graham D.E."/>
            <person name="Mahan K.M."/>
            <person name="Klingeman D.M."/>
            <person name="Fida T."/>
            <person name="Giannone R.J."/>
            <person name="Hettich R.L."/>
            <person name="Parry R.J."/>
            <person name="Spain J.C."/>
        </authorList>
    </citation>
    <scope>NUCLEOTIDE SEQUENCE [LARGE SCALE GENOMIC DNA]</scope>
    <source>
        <strain evidence="9">JCM 4701</strain>
    </source>
</reference>
<accession>A0A2N8PI71</accession>
<dbReference type="EMBL" id="LJSN01000002">
    <property type="protein sequence ID" value="PNE40678.1"/>
    <property type="molecule type" value="Genomic_DNA"/>
</dbReference>
<dbReference type="InterPro" id="IPR006162">
    <property type="entry name" value="Ppantetheine_attach_site"/>
</dbReference>
<evidence type="ECO:0000256" key="3">
    <source>
        <dbReference type="ARBA" id="ARBA00022450"/>
    </source>
</evidence>
<dbReference type="GO" id="GO:0003824">
    <property type="term" value="F:catalytic activity"/>
    <property type="evidence" value="ECO:0007669"/>
    <property type="project" value="InterPro"/>
</dbReference>
<dbReference type="FunFam" id="3.30.559.30:FF:000001">
    <property type="entry name" value="Non-ribosomal peptide synthetase"/>
    <property type="match status" value="1"/>
</dbReference>
<dbReference type="Pfam" id="PF00668">
    <property type="entry name" value="Condensation"/>
    <property type="match status" value="5"/>
</dbReference>
<dbReference type="FunFam" id="1.10.1200.10:FF:000016">
    <property type="entry name" value="Non-ribosomal peptide synthase"/>
    <property type="match status" value="3"/>
</dbReference>
<feature type="domain" description="Carrier" evidence="7">
    <location>
        <begin position="4186"/>
        <end position="4260"/>
    </location>
</feature>
<dbReference type="GO" id="GO:0017000">
    <property type="term" value="P:antibiotic biosynthetic process"/>
    <property type="evidence" value="ECO:0007669"/>
    <property type="project" value="UniProtKB-KW"/>
</dbReference>
<evidence type="ECO:0000256" key="4">
    <source>
        <dbReference type="ARBA" id="ARBA00022553"/>
    </source>
</evidence>
<comment type="cofactor">
    <cofactor evidence="1">
        <name>pantetheine 4'-phosphate</name>
        <dbReference type="ChEBI" id="CHEBI:47942"/>
    </cofactor>
</comment>
<dbReference type="SMART" id="SM00823">
    <property type="entry name" value="PKS_PP"/>
    <property type="match status" value="4"/>
</dbReference>
<dbReference type="InterPro" id="IPR010060">
    <property type="entry name" value="NRPS_synth"/>
</dbReference>
<dbReference type="Gene3D" id="1.10.1200.10">
    <property type="entry name" value="ACP-like"/>
    <property type="match status" value="4"/>
</dbReference>
<dbReference type="GO" id="GO:0044550">
    <property type="term" value="P:secondary metabolite biosynthetic process"/>
    <property type="evidence" value="ECO:0007669"/>
    <property type="project" value="UniProtKB-ARBA"/>
</dbReference>
<dbReference type="PROSITE" id="PS00455">
    <property type="entry name" value="AMP_BINDING"/>
    <property type="match status" value="4"/>
</dbReference>
<dbReference type="FunFam" id="3.30.300.30:FF:000010">
    <property type="entry name" value="Enterobactin synthetase component F"/>
    <property type="match status" value="4"/>
</dbReference>
<dbReference type="Gene3D" id="3.30.300.30">
    <property type="match status" value="4"/>
</dbReference>
<dbReference type="InterPro" id="IPR023213">
    <property type="entry name" value="CAT-like_dom_sf"/>
</dbReference>
<dbReference type="GO" id="GO:0005829">
    <property type="term" value="C:cytosol"/>
    <property type="evidence" value="ECO:0007669"/>
    <property type="project" value="TreeGrafter"/>
</dbReference>
<comment type="caution">
    <text evidence="8">The sequence shown here is derived from an EMBL/GenBank/DDBJ whole genome shotgun (WGS) entry which is preliminary data.</text>
</comment>
<feature type="domain" description="Carrier" evidence="7">
    <location>
        <begin position="2069"/>
        <end position="2144"/>
    </location>
</feature>
<evidence type="ECO:0000256" key="6">
    <source>
        <dbReference type="ARBA" id="ARBA00023194"/>
    </source>
</evidence>
<dbReference type="InterPro" id="IPR010071">
    <property type="entry name" value="AA_adenyl_dom"/>
</dbReference>
<keyword evidence="3" id="KW-0596">Phosphopantetheine</keyword>
<dbReference type="NCBIfam" id="TIGR01733">
    <property type="entry name" value="AA-adenyl-dom"/>
    <property type="match status" value="4"/>
</dbReference>
<dbReference type="GO" id="GO:0072330">
    <property type="term" value="P:monocarboxylic acid biosynthetic process"/>
    <property type="evidence" value="ECO:0007669"/>
    <property type="project" value="UniProtKB-ARBA"/>
</dbReference>
<evidence type="ECO:0000313" key="9">
    <source>
        <dbReference type="Proteomes" id="UP000236047"/>
    </source>
</evidence>
<dbReference type="CDD" id="cd19540">
    <property type="entry name" value="LCL_NRPS-like"/>
    <property type="match status" value="3"/>
</dbReference>
<dbReference type="PROSITE" id="PS50075">
    <property type="entry name" value="CARRIER"/>
    <property type="match status" value="4"/>
</dbReference>
<proteinExistence type="inferred from homology"/>
<dbReference type="Pfam" id="PF13193">
    <property type="entry name" value="AMP-binding_C"/>
    <property type="match status" value="4"/>
</dbReference>
<dbReference type="GO" id="GO:0008610">
    <property type="term" value="P:lipid biosynthetic process"/>
    <property type="evidence" value="ECO:0007669"/>
    <property type="project" value="UniProtKB-ARBA"/>
</dbReference>
<dbReference type="InterPro" id="IPR020845">
    <property type="entry name" value="AMP-binding_CS"/>
</dbReference>
<evidence type="ECO:0000256" key="2">
    <source>
        <dbReference type="ARBA" id="ARBA00006432"/>
    </source>
</evidence>
<dbReference type="SUPFAM" id="SSF52777">
    <property type="entry name" value="CoA-dependent acyltransferases"/>
    <property type="match status" value="10"/>
</dbReference>
<keyword evidence="9" id="KW-1185">Reference proteome</keyword>
<dbReference type="PANTHER" id="PTHR45527:SF1">
    <property type="entry name" value="FATTY ACID SYNTHASE"/>
    <property type="match status" value="1"/>
</dbReference>
<evidence type="ECO:0000313" key="8">
    <source>
        <dbReference type="EMBL" id="PNE40678.1"/>
    </source>
</evidence>
<protein>
    <submittedName>
        <fullName evidence="8">Non-ribosomal peptide synthetase</fullName>
    </submittedName>
</protein>
<dbReference type="Proteomes" id="UP000236047">
    <property type="component" value="Unassembled WGS sequence"/>
</dbReference>
<feature type="domain" description="Carrier" evidence="7">
    <location>
        <begin position="3129"/>
        <end position="3204"/>
    </location>
</feature>
<gene>
    <name evidence="8" type="ORF">AOB60_07510</name>
</gene>
<dbReference type="CDD" id="cd19534">
    <property type="entry name" value="E_NRPS"/>
    <property type="match status" value="1"/>
</dbReference>
<evidence type="ECO:0000256" key="5">
    <source>
        <dbReference type="ARBA" id="ARBA00022737"/>
    </source>
</evidence>
<dbReference type="NCBIfam" id="NF003417">
    <property type="entry name" value="PRK04813.1"/>
    <property type="match status" value="4"/>
</dbReference>
<dbReference type="FunFam" id="2.30.38.10:FF:000001">
    <property type="entry name" value="Non-ribosomal peptide synthetase PvdI"/>
    <property type="match status" value="1"/>
</dbReference>
<dbReference type="InterPro" id="IPR025110">
    <property type="entry name" value="AMP-bd_C"/>
</dbReference>
<dbReference type="InterPro" id="IPR045851">
    <property type="entry name" value="AMP-bd_C_sf"/>
</dbReference>
<dbReference type="Gene3D" id="2.30.38.10">
    <property type="entry name" value="Luciferase, Domain 3"/>
    <property type="match status" value="4"/>
</dbReference>
<name>A0A2N8PI71_STRNR</name>
<dbReference type="Gene3D" id="3.30.559.30">
    <property type="entry name" value="Nonribosomal peptide synthetase, condensation domain"/>
    <property type="match status" value="5"/>
</dbReference>
<dbReference type="InterPro" id="IPR020806">
    <property type="entry name" value="PKS_PP-bd"/>
</dbReference>
<organism evidence="8 9">
    <name type="scientific">Streptomyces noursei</name>
    <name type="common">Streptomyces albulus</name>
    <dbReference type="NCBI Taxonomy" id="1971"/>
    <lineage>
        <taxon>Bacteria</taxon>
        <taxon>Bacillati</taxon>
        <taxon>Actinomycetota</taxon>
        <taxon>Actinomycetes</taxon>
        <taxon>Kitasatosporales</taxon>
        <taxon>Streptomycetaceae</taxon>
        <taxon>Streptomyces</taxon>
    </lineage>
</organism>
<evidence type="ECO:0000256" key="1">
    <source>
        <dbReference type="ARBA" id="ARBA00001957"/>
    </source>
</evidence>
<keyword evidence="4" id="KW-0597">Phosphoprotein</keyword>
<dbReference type="FunFam" id="3.40.50.980:FF:000001">
    <property type="entry name" value="Non-ribosomal peptide synthetase"/>
    <property type="match status" value="2"/>
</dbReference>
<dbReference type="NCBIfam" id="TIGR01720">
    <property type="entry name" value="NRPS-para261"/>
    <property type="match status" value="1"/>
</dbReference>
<dbReference type="CDD" id="cd05930">
    <property type="entry name" value="A_NRPS"/>
    <property type="match status" value="2"/>
</dbReference>
<dbReference type="Pfam" id="PF00501">
    <property type="entry name" value="AMP-binding"/>
    <property type="match status" value="4"/>
</dbReference>
<dbReference type="InterPro" id="IPR001242">
    <property type="entry name" value="Condensation_dom"/>
</dbReference>
<dbReference type="RefSeq" id="WP_102923222.1">
    <property type="nucleotide sequence ID" value="NZ_LJSN01000002.1"/>
</dbReference>
<dbReference type="InterPro" id="IPR036736">
    <property type="entry name" value="ACP-like_sf"/>
</dbReference>
<evidence type="ECO:0000259" key="7">
    <source>
        <dbReference type="PROSITE" id="PS50075"/>
    </source>
</evidence>
<dbReference type="PROSITE" id="PS00012">
    <property type="entry name" value="PHOSPHOPANTETHEINE"/>
    <property type="match status" value="4"/>
</dbReference>
<keyword evidence="6" id="KW-0045">Antibiotic biosynthesis</keyword>
<dbReference type="Gene3D" id="3.30.559.10">
    <property type="entry name" value="Chloramphenicol acetyltransferase-like domain"/>
    <property type="match status" value="5"/>
</dbReference>
<sequence>MQKNHARLLPLTMSQQGVWYGQQLDPQSPKYNIGECIEIQGPLDEALFIASLEKVSSHCDSLNTEFVEQGDGIHQRVVRTSPGRPYAVDLSAEADPAAAAERFMAADMATAPTTGTSAAPHHAFVLLTLGPDRHYWYIRYHHIVMDGLGASVLARKVAATYTAAVRGEAGPELFAPLSALVDDETAYRQSPDFERDRAYWTEKFAVFSRSGRDTGNALLATAHSAGEDASLPQCVPSRLGNGGEQHSGRGNHLHQGETLDPQVMDGLRALAAATRTTWSAVFVTAVAAYLSRVTGTGDVTIGLASNGRPGRLRAIPGMTANILPLRVQITPGMTVEALVRAVAAEMRLALRHRRYSREQLARDLRITGDAARLCDVVVNVMPYEYDLDFAGSAGASRLLSTGPVDDLSLFVSERAEGKGPLIGFDVNPDLYRPEDVRPHQQGITALVAELSRADATSPLSRLAMLDEQTAAQVLATGRGNPLERPEREPARRASLPELFAARVAVDPCAVAVAGGEVMLSYGELAELSGVLALRLVGCGVAVEDGVGVLLGRSVAVVTASLAAVRAGGAYVPLDIRWPSERLRQTAHGAGLRVLIVGEELAGHAWVAEARASLPVVVVDAVGRVVDGAPVSAAALPAVRAGDQLAYVMFTSGSTGVPKGVGVSHADVAALAADSAWTGGVADAVLLHSAYVFDASTFEIWVPLLNGGRVVVAPEGALEPHVLRDIVTTENVTALFLTTALFNVIAEVDPQALAGVRAVCTGGERAAPRAMQHLARELPGTRIHHVYGPTETTTFATRHHVVAETPTGPPPIGRPLDGMRAYVLDSALGLVPPGVAGELYLAGPGVARGYPGRPGLTAARFVADPFDPSGGRMYRTGDLVRWDADGRLVYLSRTDDQVKLRGHRIEPGEIESVLAGLPSVVAACVVVREDLPGDRQLVGYVVAADGSPVDEGELSAAVARVLPAYMVPSVFVALATLPLTPNGKVDRRALPAPRVPERTAGRGPRSVREELLLALFADVLGTDGIGVHDDFFALGGHSLLATRLVSRARSALDAELDVRTLFQHPTVSELATALDTADRARAALVREERPRDLPLSFAQQRLWFLGRLEGPGATYNIPLVLRLDGPLDLDALRAGLADIVQRHETLRTVFVEEGGTPRQHVYDAAEAAGLVPLRFEEAPDGGDPAAIEQWADGAILSAATEAFDVSGDPAVRVRLLRLGAQAHVLVLVVHHIAADGWSLAPLARDLGAAYRARAEGRAPDWSPLPVQYADYTLWQRRMLGEESDAESLTTGQLEFWRRALAGVPETLALPLDRPRPAVSQHRGDAVPFLVTTDAHRALVELARSCGCTLFMVVQAAVSVLLSRHGAGDDVPLGTAVAGRSDEALDDLVGFFVNTLVLRTDLSGDPTFRELLSRVREFDLAAYAHGDVPFDRVVEALNPARSQSHHPLFQVMLVLQNQAAADLDLPGITVTGQPVHTGISKFDLTFSLTETHDEGGRPAGVEGYLEYSTELFEPDTARALSDRLSRLLTALIADPDQRIHDVELLDAPERAVVLAQGQGDVRRVSATTMSQQFEAQAARTPDAVAVRDGRRTLTYGQLELESNDLAYHLSGCGVGPEDLVALALPGVAGMVVAMLAVLKVGAAYLPVDPAYPAARIRYLLEDARPKLLITDSVVREQLPSSDLPFVVMDDSASWSFGHASGPGGAVSVAGPAYVIYTSGSTGRPKGVVVTHASVVSHMAWLADHLGLTVEDRVLARTSPSFDASVWEIWLPLLHGASVCLMPADANKDPDALVGWLRDFGVTVAQFVPSHLSLVLGSGGPVPGCLRAVLCGGEPLVGELAVRVADAWSVEVHNLYGPTEATIDATVHAVVSGGSGPVPIGRPVWNARAYVLDGSLRVVPPGVPGELYLAGGLLARGYVGRPGLTASRFVADPFDSSGGRMYRTGDVVRWDALGRIEYLGRSDDQVKLRGYRIELGEVESALTALPAVTAARVLIREDRPGDKRLVAYVVPADGGAVHQAALRTGLAGTLPDYMVPAAFVVLDALPLLPNGKVDRRALPAPEASAGDSEGRAPHTVQEEILCGLFADVLGRTQVGVHDGFFELGGHSLLATRLVSRVRSVLGVELAVRTLFQHPTPAGLAAALGGVGRARTPVVRAERPTTVPLSFAQQRLWFLNRLDGPGATYNIPLVLELAGTLDARALSCALGDVVERHEVLRTVFPEQGGVPRQCVLDPSVVDLDLSVREIDPDALDAAVSAAVTSPFDVVTDLPLRCWLFRTGAERHVLVLVLHHIAGDGWSLAPLARDLGGAYRARIAGRAPDWSAPAVQYADYTLWQREILGTESDPDSVVSRQLTFWRDTLSDLPELLELPLDRPRPAVTDPAGGVCVRTLDAALHGRLLDLARSSGSTLFMVLQAAVATVLSRHGAGDDIPLGTPVAGRTDEALDDLIGFFVNTLVLRTDVSGDPTFRELLDRVREFDLSAYSHQEVPFEWLVESLNPARARNHHPLFQTMLVLQNQDTADTELPGLTVGSRLVHNGVSKFDLTFAFGEDRAQGGLTAGVEYATALFDAATIEALTGRLVRLLEAVAADPDRPLHSYDLLSEGERAEVAGWGEGVRLPAGTTTASLPELFAARVAADRRAVAVSGGGVQLSYGELAELSGVLALRLVGCGVAVEDGVGVLLGRSVAVVTASLAAVRAGGAYVPLDIRWPVERLRQVAGVSGIRVLVVGEELASHGWVDEMRRRVPVVVVDAVGRVVDGAPVSAAALPSVWAGDQLAYVMFTSGSTGVPKGVGVSHADVAALAGDSAWTGGVADAVLLHSAYVFDASTFEIWVPLLNGGRVVVAPEGALEPHVLRDIVTTENVTALFLTTALFNVVAEVDPQALAGVRMVCAGGEAASPAAMQQVAGQLSGTRVHHVYGPTETTTFATRHHVTPETPLGPPPIGRALDGMRAYVLDAGLARVAPGVTGELYLAGPGVARGYLGRPALTATRFVADPFDPSGGRMYRTGDLVRWDADGRLVYLSRADDQVKLRGYRIEPGEVEGVLAGLPGVATAYVRVREDLPGDRRLVGYAVPSAGAALDPAELATGVGQALPAYMVPSAFVVLDALPLTPNGKVDHRALPAPEASGGGEGRGPRTAREEILCGLFAAVLGLDRVGVADNFFQAGGHSLLATRLVSRVRSVLGVEIEVRALFEHPTVAGLAAVLDAADAARPSVLPEQRPEGMPLSFAQQRLWFLSRLEGPGATYNIPLVLRLDGPLDVEALGAALGDLVERHETLRTVYPVTDGVARQLVLDASAVDLAPRPRDVSPAELDRVLTDSVSCAFDLAANVPVQVRLLRLGAEAHVLVLVVHHIAADGWSVAPLARDLGAAYRARIAGSAPDWSPLPVQYADYTLWQRRMLGEESDAESLSARQLDFWRQQLAGIPELVELPWDRPRPAVLKHEGDALTFVIDQDTHRGLVELARSSGCTLFMVLQAAVSVLLSRHGAGDDVPLGTAVAGRTDEALDDLVGFFVNTLVLRTDLSGDPGFRELLDRVRGFDLAAFAHQDVPFERLVEALNPVRSQDRHPLFQVMMVLQNQAAADVELPGITVAGQPVHTGISKFDLTFSLTEKRDVAGGGAGIDGHLEYSTELFEPGTVRALAERLSRLLAAVVADPDLRVHDVELFTDEERARVIAAGHGQSRSVPRLTVPELFSVQAARTPDAVAVRDGRRTLTYGQLELESNDLAYHLSGCGVGPEDLVALALPGAAGMVVAMLAVLKVGAAYLPVDPAYPAARIRYLLEDARPKLLITDSVVREQLPSIDLPFVVMDDSASWSVGHASGPGGAVSVAGPAYVIYTSGSTGRPKGVVVTHASVVSHMAWLADHLGLTVEDRVLARTSPSFDASVWEIWLPLLHGASTCLVSPEINRDPDQLRYRMRDFGVTVAQFVPSHLSLVLGSGGPVPGCLRAVLCGGEPLVGELAVRVADAWSVEVHNLYGPTEATIDATVHAVVSGGSGPVPIGRPVWNARAYVLDGSLRVVPPGVPGELYLAGGLLARGYVGRPGLTASRFVADPFDSSGGRMYRTGDVVRWDALGRIEYLGRCDDQVKLRGYRIELGEVESALTALPAVTAARVLIREDRPGDKRLVAYLVVDAGQRVDAAELRRSLAAALPEYMVPAAFVVLDALPLLPNGKVDRRALPAPEPDTHRGGGLAPRTDEERLLCGVVAETLGLPEVGVDDDFFALGGDSILSIQVVSRARNAGLVITPRDVFVHRTVEAIASVAVPLGAEAETAATPGIGEVPLTPIAAWFLDRPGTLDGYNQSSVLRSPAGATESDLAAALQLLLDHHDMLRLRVSATPDGRPGLEVLPQGAVSARARLTRVDIAGLDGARTDAVVAEAAEAARLRLRPGKGNVLEAVWYDAGPDRPGRLLLVVHHLAVDAVSWRTLTADLAAAWQAVVAGAARDTSPLPPVRTSYRRWAELLVADARSAERAAELPLWQEILRTEDPQWGYRPLDPDRDTADGVRTLTVTLPAQWTQPLLTTVPTAFHAGVNDVLLTGLALAVAGWRAERGGAGGSAVLLDLEGHGREQIAENIDLSRTVGWFTSMYPVRLDPGPVSRYEARAFDAPLVDRALKRIKEQLRAVPDHGIGYGLLRHLNPRTRDALGDAVTPQIGFNYLGRYAGSSATGDAGDWQLLFDGGGPRSQDPDMPVHHVLDINAYTKDLPEGPQLVAGWTWPTDLLKEEDVEELAEGWLRALRAVAEHAQAPDAGGYTPSDLPLVSLNQAQIDRLQNKLQNKWGGRK</sequence>
<dbReference type="CDD" id="cd12117">
    <property type="entry name" value="A_NRPS_Srf_like"/>
    <property type="match status" value="2"/>
</dbReference>
<dbReference type="GO" id="GO:0031177">
    <property type="term" value="F:phosphopantetheine binding"/>
    <property type="evidence" value="ECO:0007669"/>
    <property type="project" value="InterPro"/>
</dbReference>
<dbReference type="GO" id="GO:0043041">
    <property type="term" value="P:amino acid activation for nonribosomal peptide biosynthetic process"/>
    <property type="evidence" value="ECO:0007669"/>
    <property type="project" value="TreeGrafter"/>
</dbReference>
<dbReference type="Gene3D" id="3.40.50.980">
    <property type="match status" value="8"/>
</dbReference>
<keyword evidence="5" id="KW-0677">Repeat</keyword>
<comment type="similarity">
    <text evidence="2">Belongs to the ATP-dependent AMP-binding enzyme family.</text>
</comment>